<feature type="compositionally biased region" description="Acidic residues" evidence="1">
    <location>
        <begin position="841"/>
        <end position="852"/>
    </location>
</feature>
<dbReference type="InterPro" id="IPR027417">
    <property type="entry name" value="P-loop_NTPase"/>
</dbReference>
<dbReference type="GO" id="GO:0003677">
    <property type="term" value="F:DNA binding"/>
    <property type="evidence" value="ECO:0007669"/>
    <property type="project" value="TreeGrafter"/>
</dbReference>
<gene>
    <name evidence="3" type="ORF">CAEBREN_09516</name>
</gene>
<dbReference type="OrthoDB" id="5844838at2759"/>
<dbReference type="GO" id="GO:0016887">
    <property type="term" value="F:ATP hydrolysis activity"/>
    <property type="evidence" value="ECO:0007669"/>
    <property type="project" value="InterPro"/>
</dbReference>
<feature type="compositionally biased region" description="Low complexity" evidence="1">
    <location>
        <begin position="627"/>
        <end position="670"/>
    </location>
</feature>
<dbReference type="Proteomes" id="UP000008068">
    <property type="component" value="Unassembled WGS sequence"/>
</dbReference>
<dbReference type="InParanoid" id="G0PFY9"/>
<dbReference type="EMBL" id="GL380390">
    <property type="protein sequence ID" value="EGT54657.1"/>
    <property type="molecule type" value="Genomic_DNA"/>
</dbReference>
<dbReference type="PANTHER" id="PTHR23389">
    <property type="entry name" value="CHROMOSOME TRANSMISSION FIDELITY FACTOR 18"/>
    <property type="match status" value="1"/>
</dbReference>
<keyword evidence="4" id="KW-1185">Reference proteome</keyword>
<dbReference type="GO" id="GO:0005524">
    <property type="term" value="F:ATP binding"/>
    <property type="evidence" value="ECO:0007669"/>
    <property type="project" value="InterPro"/>
</dbReference>
<feature type="compositionally biased region" description="Basic residues" evidence="1">
    <location>
        <begin position="823"/>
        <end position="837"/>
    </location>
</feature>
<feature type="domain" description="AAA+ ATPase" evidence="2">
    <location>
        <begin position="858"/>
        <end position="1006"/>
    </location>
</feature>
<feature type="compositionally biased region" description="Basic and acidic residues" evidence="1">
    <location>
        <begin position="474"/>
        <end position="519"/>
    </location>
</feature>
<dbReference type="SUPFAM" id="SSF52540">
    <property type="entry name" value="P-loop containing nucleoside triphosphate hydrolases"/>
    <property type="match status" value="1"/>
</dbReference>
<dbReference type="STRING" id="135651.G0PFY9"/>
<feature type="region of interest" description="Disordered" evidence="1">
    <location>
        <begin position="322"/>
        <end position="527"/>
    </location>
</feature>
<evidence type="ECO:0000256" key="1">
    <source>
        <dbReference type="SAM" id="MobiDB-lite"/>
    </source>
</evidence>
<evidence type="ECO:0000313" key="3">
    <source>
        <dbReference type="EMBL" id="EGT54657.1"/>
    </source>
</evidence>
<sequence>MEENVTDENSSIQYIPIIEEKLMTLKASSPEAVEKEKPIDETAPVVVIQNEEAIEIKSPEPPAEPEKLPEEPKEPEVVKKIRAPPRRRSSLGVMILNTFIAPGTESTMSPIERPVRPRRSVQIKIQPEPVARSVRPVLPQPIRYSFDLGERVAIKSCLKSSRSNSVPASKSLTKKTADKIIGKYRKSGGYIHMKTPMSKQRSKLKFHNICSIRVITPRPGYVRECYWSEKSLKLKHFQNPNKLELPHSDDEADKVSNPNRERLSTVELQLTPKSQAQLLELREEGVVQFNASMVFGDGESFVAPTASSFSPSEADIATMEDPETIGTSSTSDVDSEPKIVEKKKRSYRRKSLILGAASPMKSPAKIEKPRFEDADIEESNETTSGPPRRSRRSVRLNKQDVIEPSKESDVLLQEREETSQKKRGLVQEEAPHEPNAKRSRRKSGFIKKDDDVVVVEKKKETEKSKTIHPFFAPKKVEEKAKAVLEEKKSKKQEKASEKTDKSEKHEKLEKPKKPEDKEKIRKRTRRSSAYFGVADTTEISDDIIVLETSKPSTSSEKVPEVEVITETTLVASSSSSSSLSALSQSKEKIMTKEFVPSSPKPGNIASIFIRSPAQPKKVLEIKESEASTSNPQSSTTPSTTQSSSKLFSLFSPKPKPDSSSDSPITISDSPIAPPPKPRELFKCPQKSTGVKRQEHWGDRHPETYEFILKMPTQKSIFEGTNSCDNPIFNARTFDENILNIGDIDWNLKEIDDTVDTNVLVMKKENARIKKLEVPDSSYATNLFPSRMEDLVEGADEKEAIQRWLREWKKRVRKDREKELQKKNDKRKKGPKKSKKKRNGDESEDDDSSDDYEMGNQDLENPLVLIGPTGVGKTALVKALAKEENMRIIWVGPETDRSGAEIKRQLFEALRSHRVDQQPSQVLSAFFKTVSQTTFVSKEEKPKEFVQSLVVFEHVDVFFDTLDRNGVNGLLEVINDSAVPVVFTRENDWPRLELKRSYLEIRMGRNEKKVQKYVQKVVNSCREVSITDPAIRQLSESVNHDLRALLHQAHFFSLAHKKPFPLSSRHLVPNGFGVEWEKPRNSLRNDDENERLEHLMDLYSEILPDGFINPLYPGIERSWDSECRLLAAKQSEPLKALQTAYEALKGRYSKRDLSIDVLPLLVPIDRVERQKVMNRRRHLHQFRTDEKTDGDSLIDAVWIWRFPENLISSS</sequence>
<feature type="compositionally biased region" description="Basic and acidic residues" evidence="1">
    <location>
        <begin position="397"/>
        <end position="436"/>
    </location>
</feature>
<proteinExistence type="predicted"/>
<dbReference type="eggNOG" id="KOG1968">
    <property type="taxonomic scope" value="Eukaryota"/>
</dbReference>
<feature type="region of interest" description="Disordered" evidence="1">
    <location>
        <begin position="569"/>
        <end position="695"/>
    </location>
</feature>
<dbReference type="InterPro" id="IPR003593">
    <property type="entry name" value="AAA+_ATPase"/>
</dbReference>
<name>G0PFY9_CAEBE</name>
<organism evidence="4">
    <name type="scientific">Caenorhabditis brenneri</name>
    <name type="common">Nematode worm</name>
    <dbReference type="NCBI Taxonomy" id="135651"/>
    <lineage>
        <taxon>Eukaryota</taxon>
        <taxon>Metazoa</taxon>
        <taxon>Ecdysozoa</taxon>
        <taxon>Nematoda</taxon>
        <taxon>Chromadorea</taxon>
        <taxon>Rhabditida</taxon>
        <taxon>Rhabditina</taxon>
        <taxon>Rhabditomorpha</taxon>
        <taxon>Rhabditoidea</taxon>
        <taxon>Rhabditidae</taxon>
        <taxon>Peloderinae</taxon>
        <taxon>Caenorhabditis</taxon>
    </lineage>
</organism>
<feature type="region of interest" description="Disordered" evidence="1">
    <location>
        <begin position="242"/>
        <end position="263"/>
    </location>
</feature>
<protein>
    <recommendedName>
        <fullName evidence="2">AAA+ ATPase domain-containing protein</fullName>
    </recommendedName>
</protein>
<dbReference type="HOGENOM" id="CLU_274429_0_0_1"/>
<dbReference type="GO" id="GO:0005634">
    <property type="term" value="C:nucleus"/>
    <property type="evidence" value="ECO:0007669"/>
    <property type="project" value="TreeGrafter"/>
</dbReference>
<feature type="compositionally biased region" description="Basic residues" evidence="1">
    <location>
        <begin position="341"/>
        <end position="351"/>
    </location>
</feature>
<reference evidence="4" key="1">
    <citation type="submission" date="2011-07" db="EMBL/GenBank/DDBJ databases">
        <authorList>
            <consortium name="Caenorhabditis brenneri Sequencing and Analysis Consortium"/>
            <person name="Wilson R.K."/>
        </authorList>
    </citation>
    <scope>NUCLEOTIDE SEQUENCE [LARGE SCALE GENOMIC DNA]</scope>
    <source>
        <strain evidence="4">PB2801</strain>
    </source>
</reference>
<feature type="compositionally biased region" description="Basic and acidic residues" evidence="1">
    <location>
        <begin position="364"/>
        <end position="373"/>
    </location>
</feature>
<dbReference type="Pfam" id="PF00004">
    <property type="entry name" value="AAA"/>
    <property type="match status" value="1"/>
</dbReference>
<dbReference type="FunCoup" id="G0PFY9">
    <property type="interactions" value="2281"/>
</dbReference>
<feature type="region of interest" description="Disordered" evidence="1">
    <location>
        <begin position="55"/>
        <end position="78"/>
    </location>
</feature>
<feature type="region of interest" description="Disordered" evidence="1">
    <location>
        <begin position="814"/>
        <end position="855"/>
    </location>
</feature>
<evidence type="ECO:0000259" key="2">
    <source>
        <dbReference type="SMART" id="SM00382"/>
    </source>
</evidence>
<dbReference type="PANTHER" id="PTHR23389:SF34">
    <property type="entry name" value="PROTEIN KINASE DOMAIN-CONTAINING PROTEIN"/>
    <property type="match status" value="1"/>
</dbReference>
<dbReference type="SMART" id="SM00382">
    <property type="entry name" value="AAA"/>
    <property type="match status" value="1"/>
</dbReference>
<dbReference type="AlphaFoldDB" id="G0PFY9"/>
<evidence type="ECO:0000313" key="4">
    <source>
        <dbReference type="Proteomes" id="UP000008068"/>
    </source>
</evidence>
<dbReference type="Gene3D" id="3.40.50.300">
    <property type="entry name" value="P-loop containing nucleotide triphosphate hydrolases"/>
    <property type="match status" value="1"/>
</dbReference>
<accession>G0PFY9</accession>
<dbReference type="InterPro" id="IPR003959">
    <property type="entry name" value="ATPase_AAA_core"/>
</dbReference>
<feature type="compositionally biased region" description="Low complexity" evidence="1">
    <location>
        <begin position="571"/>
        <end position="584"/>
    </location>
</feature>
<feature type="compositionally biased region" description="Basic and acidic residues" evidence="1">
    <location>
        <begin position="446"/>
        <end position="465"/>
    </location>
</feature>